<dbReference type="Proteomes" id="UP000314294">
    <property type="component" value="Unassembled WGS sequence"/>
</dbReference>
<dbReference type="EMBL" id="SRLO01000816">
    <property type="protein sequence ID" value="TNN45942.1"/>
    <property type="molecule type" value="Genomic_DNA"/>
</dbReference>
<dbReference type="InterPro" id="IPR018114">
    <property type="entry name" value="TRYPSIN_HIS"/>
</dbReference>
<feature type="region of interest" description="Disordered" evidence="2">
    <location>
        <begin position="1"/>
        <end position="27"/>
    </location>
</feature>
<protein>
    <submittedName>
        <fullName evidence="4">Serine protease 33</fullName>
    </submittedName>
</protein>
<dbReference type="Pfam" id="PF00089">
    <property type="entry name" value="Trypsin"/>
    <property type="match status" value="1"/>
</dbReference>
<sequence length="201" mass="21047">MPLASTSKVTSTCGTPRGAGGMPARSNSPGRLLSLVMARSPSQTWIRMASCTAACTTWSPIFLPIGLLASTTALLGFKATCVLAASPMTSRVAERPQPHKVCSVCEVFMHLKYSHTFTCCTVSATMKLLLGAALLLLLTGSHAQLDVCGRAPLNSRIVGGESAAAGAWPWQASLHGRSGHFCGGSLINSQWVLTAAHCFSR</sequence>
<dbReference type="InterPro" id="IPR009003">
    <property type="entry name" value="Peptidase_S1_PA"/>
</dbReference>
<dbReference type="GO" id="GO:0006508">
    <property type="term" value="P:proteolysis"/>
    <property type="evidence" value="ECO:0007669"/>
    <property type="project" value="UniProtKB-KW"/>
</dbReference>
<dbReference type="SUPFAM" id="SSF50494">
    <property type="entry name" value="Trypsin-like serine proteases"/>
    <property type="match status" value="1"/>
</dbReference>
<accession>A0A4Z2G064</accession>
<evidence type="ECO:0000256" key="2">
    <source>
        <dbReference type="SAM" id="MobiDB-lite"/>
    </source>
</evidence>
<evidence type="ECO:0000313" key="5">
    <source>
        <dbReference type="Proteomes" id="UP000314294"/>
    </source>
</evidence>
<reference evidence="4 5" key="1">
    <citation type="submission" date="2019-03" db="EMBL/GenBank/DDBJ databases">
        <title>First draft genome of Liparis tanakae, snailfish: a comprehensive survey of snailfish specific genes.</title>
        <authorList>
            <person name="Kim W."/>
            <person name="Song I."/>
            <person name="Jeong J.-H."/>
            <person name="Kim D."/>
            <person name="Kim S."/>
            <person name="Ryu S."/>
            <person name="Song J.Y."/>
            <person name="Lee S.K."/>
        </authorList>
    </citation>
    <scope>NUCLEOTIDE SEQUENCE [LARGE SCALE GENOMIC DNA]</scope>
    <source>
        <tissue evidence="4">Muscle</tissue>
    </source>
</reference>
<organism evidence="4 5">
    <name type="scientific">Liparis tanakae</name>
    <name type="common">Tanaka's snailfish</name>
    <dbReference type="NCBI Taxonomy" id="230148"/>
    <lineage>
        <taxon>Eukaryota</taxon>
        <taxon>Metazoa</taxon>
        <taxon>Chordata</taxon>
        <taxon>Craniata</taxon>
        <taxon>Vertebrata</taxon>
        <taxon>Euteleostomi</taxon>
        <taxon>Actinopterygii</taxon>
        <taxon>Neopterygii</taxon>
        <taxon>Teleostei</taxon>
        <taxon>Neoteleostei</taxon>
        <taxon>Acanthomorphata</taxon>
        <taxon>Eupercaria</taxon>
        <taxon>Perciformes</taxon>
        <taxon>Cottioidei</taxon>
        <taxon>Cottales</taxon>
        <taxon>Liparidae</taxon>
        <taxon>Liparis</taxon>
    </lineage>
</organism>
<dbReference type="OrthoDB" id="6380398at2759"/>
<keyword evidence="5" id="KW-1185">Reference proteome</keyword>
<name>A0A4Z2G064_9TELE</name>
<dbReference type="GO" id="GO:0004252">
    <property type="term" value="F:serine-type endopeptidase activity"/>
    <property type="evidence" value="ECO:0007669"/>
    <property type="project" value="InterPro"/>
</dbReference>
<dbReference type="PROSITE" id="PS00134">
    <property type="entry name" value="TRYPSIN_HIS"/>
    <property type="match status" value="1"/>
</dbReference>
<comment type="caution">
    <text evidence="4">The sequence shown here is derived from an EMBL/GenBank/DDBJ whole genome shotgun (WGS) entry which is preliminary data.</text>
</comment>
<dbReference type="AlphaFoldDB" id="A0A4Z2G064"/>
<dbReference type="InterPro" id="IPR001254">
    <property type="entry name" value="Trypsin_dom"/>
</dbReference>
<keyword evidence="4" id="KW-0645">Protease</keyword>
<keyword evidence="4" id="KW-0378">Hydrolase</keyword>
<dbReference type="PANTHER" id="PTHR24252">
    <property type="entry name" value="ACROSIN-RELATED"/>
    <property type="match status" value="1"/>
</dbReference>
<evidence type="ECO:0000256" key="1">
    <source>
        <dbReference type="ARBA" id="ARBA00023157"/>
    </source>
</evidence>
<evidence type="ECO:0000259" key="3">
    <source>
        <dbReference type="PROSITE" id="PS50240"/>
    </source>
</evidence>
<gene>
    <name evidence="4" type="primary">PRSS33</name>
    <name evidence="4" type="ORF">EYF80_043891</name>
</gene>
<keyword evidence="1" id="KW-1015">Disulfide bond</keyword>
<dbReference type="InterPro" id="IPR043504">
    <property type="entry name" value="Peptidase_S1_PA_chymotrypsin"/>
</dbReference>
<dbReference type="PANTHER" id="PTHR24252:SF7">
    <property type="entry name" value="HYALIN"/>
    <property type="match status" value="1"/>
</dbReference>
<evidence type="ECO:0000313" key="4">
    <source>
        <dbReference type="EMBL" id="TNN45942.1"/>
    </source>
</evidence>
<dbReference type="Gene3D" id="2.40.10.10">
    <property type="entry name" value="Trypsin-like serine proteases"/>
    <property type="match status" value="1"/>
</dbReference>
<feature type="compositionally biased region" description="Polar residues" evidence="2">
    <location>
        <begin position="1"/>
        <end position="14"/>
    </location>
</feature>
<dbReference type="PROSITE" id="PS50240">
    <property type="entry name" value="TRYPSIN_DOM"/>
    <property type="match status" value="1"/>
</dbReference>
<feature type="domain" description="Peptidase S1" evidence="3">
    <location>
        <begin position="157"/>
        <end position="201"/>
    </location>
</feature>
<proteinExistence type="predicted"/>